<proteinExistence type="predicted"/>
<reference evidence="1 2" key="1">
    <citation type="journal article" date="2022" name="DNA Res.">
        <title>Chromosomal-level genome assembly of the orchid tree Bauhinia variegata (Leguminosae; Cercidoideae) supports the allotetraploid origin hypothesis of Bauhinia.</title>
        <authorList>
            <person name="Zhong Y."/>
            <person name="Chen Y."/>
            <person name="Zheng D."/>
            <person name="Pang J."/>
            <person name="Liu Y."/>
            <person name="Luo S."/>
            <person name="Meng S."/>
            <person name="Qian L."/>
            <person name="Wei D."/>
            <person name="Dai S."/>
            <person name="Zhou R."/>
        </authorList>
    </citation>
    <scope>NUCLEOTIDE SEQUENCE [LARGE SCALE GENOMIC DNA]</scope>
    <source>
        <strain evidence="1">BV-YZ2020</strain>
    </source>
</reference>
<dbReference type="Proteomes" id="UP000828941">
    <property type="component" value="Chromosome 2"/>
</dbReference>
<protein>
    <submittedName>
        <fullName evidence="1">Uncharacterized protein</fullName>
    </submittedName>
</protein>
<organism evidence="1 2">
    <name type="scientific">Bauhinia variegata</name>
    <name type="common">Purple orchid tree</name>
    <name type="synonym">Phanera variegata</name>
    <dbReference type="NCBI Taxonomy" id="167791"/>
    <lineage>
        <taxon>Eukaryota</taxon>
        <taxon>Viridiplantae</taxon>
        <taxon>Streptophyta</taxon>
        <taxon>Embryophyta</taxon>
        <taxon>Tracheophyta</taxon>
        <taxon>Spermatophyta</taxon>
        <taxon>Magnoliopsida</taxon>
        <taxon>eudicotyledons</taxon>
        <taxon>Gunneridae</taxon>
        <taxon>Pentapetalae</taxon>
        <taxon>rosids</taxon>
        <taxon>fabids</taxon>
        <taxon>Fabales</taxon>
        <taxon>Fabaceae</taxon>
        <taxon>Cercidoideae</taxon>
        <taxon>Cercideae</taxon>
        <taxon>Bauhiniinae</taxon>
        <taxon>Bauhinia</taxon>
    </lineage>
</organism>
<accession>A0ACB9PZT8</accession>
<evidence type="ECO:0000313" key="2">
    <source>
        <dbReference type="Proteomes" id="UP000828941"/>
    </source>
</evidence>
<evidence type="ECO:0000313" key="1">
    <source>
        <dbReference type="EMBL" id="KAI4354056.1"/>
    </source>
</evidence>
<dbReference type="EMBL" id="CM039427">
    <property type="protein sequence ID" value="KAI4354056.1"/>
    <property type="molecule type" value="Genomic_DNA"/>
</dbReference>
<keyword evidence="2" id="KW-1185">Reference proteome</keyword>
<gene>
    <name evidence="1" type="ORF">L6164_002956</name>
</gene>
<name>A0ACB9PZT8_BAUVA</name>
<sequence>MYMTFSADWERISSKLRSIPHNNLQDILKSCYEGLDKSLKDTFLDICCFFIGKDRSYVVQTLNDCGFCGEMYIRILIELKFITIDKNNKLGMQAVLQEMGQEISHKRSKAKWTYIVFLSFRGKETCRSFVSRLYATLTNASIKVFMDDEKLERGENISASLMSAIEGSRISLVIFSTNYARSKWCLEELEKIMECQKTMHEEVLQIFYDVDPSEVQHQRGNFGEAFQQLINRTSASKYKVMNWKRALTGAANLSGWDSRSYSTDVEVIDDILETITTKIDDNMLFVAEHPVGVEFCARDMS</sequence>
<comment type="caution">
    <text evidence="1">The sequence shown here is derived from an EMBL/GenBank/DDBJ whole genome shotgun (WGS) entry which is preliminary data.</text>
</comment>